<evidence type="ECO:0000313" key="3">
    <source>
        <dbReference type="Proteomes" id="UP000559256"/>
    </source>
</evidence>
<keyword evidence="1" id="KW-0812">Transmembrane</keyword>
<reference evidence="2 3" key="1">
    <citation type="journal article" date="2020" name="ISME J.">
        <title>Uncovering the hidden diversity of litter-decomposition mechanisms in mushroom-forming fungi.</title>
        <authorList>
            <person name="Floudas D."/>
            <person name="Bentzer J."/>
            <person name="Ahren D."/>
            <person name="Johansson T."/>
            <person name="Persson P."/>
            <person name="Tunlid A."/>
        </authorList>
    </citation>
    <scope>NUCLEOTIDE SEQUENCE [LARGE SCALE GENOMIC DNA]</scope>
    <source>
        <strain evidence="2 3">CBS 291.85</strain>
    </source>
</reference>
<name>A0A8H5CTR7_9AGAR</name>
<comment type="caution">
    <text evidence="2">The sequence shown here is derived from an EMBL/GenBank/DDBJ whole genome shotgun (WGS) entry which is preliminary data.</text>
</comment>
<keyword evidence="3" id="KW-1185">Reference proteome</keyword>
<dbReference type="AlphaFoldDB" id="A0A8H5CTR7"/>
<gene>
    <name evidence="2" type="ORF">D9758_013837</name>
</gene>
<keyword evidence="1" id="KW-1133">Transmembrane helix</keyword>
<keyword evidence="1" id="KW-0472">Membrane</keyword>
<dbReference type="Proteomes" id="UP000559256">
    <property type="component" value="Unassembled WGS sequence"/>
</dbReference>
<protein>
    <submittedName>
        <fullName evidence="2">Uncharacterized protein</fullName>
    </submittedName>
</protein>
<dbReference type="EMBL" id="JAACJM010000089">
    <property type="protein sequence ID" value="KAF5347854.1"/>
    <property type="molecule type" value="Genomic_DNA"/>
</dbReference>
<evidence type="ECO:0000313" key="2">
    <source>
        <dbReference type="EMBL" id="KAF5347854.1"/>
    </source>
</evidence>
<sequence>MVDKATLQTERAIYLFYPIQQQLRQQNSQMSVVLVSDQYCTTEGIYHPIGTRDLTVAALFMVVFLVLHNALFIYLEESTLASDLSRRKGLAEREDDKLRAVVTSQEYWGLPEEKIGLIFT</sequence>
<proteinExistence type="predicted"/>
<feature type="transmembrane region" description="Helical" evidence="1">
    <location>
        <begin position="54"/>
        <end position="75"/>
    </location>
</feature>
<evidence type="ECO:0000256" key="1">
    <source>
        <dbReference type="SAM" id="Phobius"/>
    </source>
</evidence>
<organism evidence="2 3">
    <name type="scientific">Tetrapyrgos nigripes</name>
    <dbReference type="NCBI Taxonomy" id="182062"/>
    <lineage>
        <taxon>Eukaryota</taxon>
        <taxon>Fungi</taxon>
        <taxon>Dikarya</taxon>
        <taxon>Basidiomycota</taxon>
        <taxon>Agaricomycotina</taxon>
        <taxon>Agaricomycetes</taxon>
        <taxon>Agaricomycetidae</taxon>
        <taxon>Agaricales</taxon>
        <taxon>Marasmiineae</taxon>
        <taxon>Marasmiaceae</taxon>
        <taxon>Tetrapyrgos</taxon>
    </lineage>
</organism>
<accession>A0A8H5CTR7</accession>